<keyword evidence="9 13" id="KW-0472">Membrane</keyword>
<dbReference type="GO" id="GO:0015431">
    <property type="term" value="F:ABC-type glutathione S-conjugate transporter activity"/>
    <property type="evidence" value="ECO:0007669"/>
    <property type="project" value="UniProtKB-EC"/>
</dbReference>
<dbReference type="PROSITE" id="PS50929">
    <property type="entry name" value="ABC_TM1F"/>
    <property type="match status" value="1"/>
</dbReference>
<feature type="region of interest" description="Disordered" evidence="12">
    <location>
        <begin position="247"/>
        <end position="538"/>
    </location>
</feature>
<feature type="transmembrane region" description="Helical" evidence="13">
    <location>
        <begin position="834"/>
        <end position="853"/>
    </location>
</feature>
<dbReference type="InterPro" id="IPR003439">
    <property type="entry name" value="ABC_transporter-like_ATP-bd"/>
</dbReference>
<dbReference type="PANTHER" id="PTHR24223">
    <property type="entry name" value="ATP-BINDING CASSETTE SUB-FAMILY C"/>
    <property type="match status" value="1"/>
</dbReference>
<dbReference type="GO" id="GO:0016020">
    <property type="term" value="C:membrane"/>
    <property type="evidence" value="ECO:0007669"/>
    <property type="project" value="InterPro"/>
</dbReference>
<dbReference type="GO" id="GO:0012505">
    <property type="term" value="C:endomembrane system"/>
    <property type="evidence" value="ECO:0007669"/>
    <property type="project" value="UniProtKB-SubCell"/>
</dbReference>
<protein>
    <recommendedName>
        <fullName evidence="10">ABC-type glutathione-S-conjugate transporter</fullName>
        <ecNumber evidence="10">7.6.2.3</ecNumber>
    </recommendedName>
</protein>
<dbReference type="SUPFAM" id="SSF90123">
    <property type="entry name" value="ABC transporter transmembrane region"/>
    <property type="match status" value="1"/>
</dbReference>
<evidence type="ECO:0000313" key="17">
    <source>
        <dbReference type="Proteomes" id="UP001292094"/>
    </source>
</evidence>
<evidence type="ECO:0000256" key="13">
    <source>
        <dbReference type="SAM" id="Phobius"/>
    </source>
</evidence>
<feature type="region of interest" description="Disordered" evidence="12">
    <location>
        <begin position="188"/>
        <end position="208"/>
    </location>
</feature>
<feature type="transmembrane region" description="Helical" evidence="13">
    <location>
        <begin position="643"/>
        <end position="668"/>
    </location>
</feature>
<dbReference type="InterPro" id="IPR050173">
    <property type="entry name" value="ABC_transporter_C-like"/>
</dbReference>
<dbReference type="InterPro" id="IPR036640">
    <property type="entry name" value="ABC1_TM_sf"/>
</dbReference>
<evidence type="ECO:0000256" key="8">
    <source>
        <dbReference type="ARBA" id="ARBA00022989"/>
    </source>
</evidence>
<comment type="caution">
    <text evidence="16">The sequence shown here is derived from an EMBL/GenBank/DDBJ whole genome shotgun (WGS) entry which is preliminary data.</text>
</comment>
<evidence type="ECO:0000256" key="4">
    <source>
        <dbReference type="ARBA" id="ARBA00022692"/>
    </source>
</evidence>
<feature type="domain" description="ABC transporter" evidence="14">
    <location>
        <begin position="1"/>
        <end position="189"/>
    </location>
</feature>
<dbReference type="EMBL" id="JAWZYT010000619">
    <property type="protein sequence ID" value="KAK4321102.1"/>
    <property type="molecule type" value="Genomic_DNA"/>
</dbReference>
<evidence type="ECO:0000256" key="2">
    <source>
        <dbReference type="ARBA" id="ARBA00009726"/>
    </source>
</evidence>
<keyword evidence="17" id="KW-1185">Reference proteome</keyword>
<feature type="domain" description="ABC transporter" evidence="14">
    <location>
        <begin position="921"/>
        <end position="1155"/>
    </location>
</feature>
<evidence type="ECO:0000256" key="12">
    <source>
        <dbReference type="SAM" id="MobiDB-lite"/>
    </source>
</evidence>
<dbReference type="GO" id="GO:0016887">
    <property type="term" value="F:ATP hydrolysis activity"/>
    <property type="evidence" value="ECO:0007669"/>
    <property type="project" value="InterPro"/>
</dbReference>
<feature type="domain" description="ABC transmembrane type-1" evidence="15">
    <location>
        <begin position="592"/>
        <end position="885"/>
    </location>
</feature>
<dbReference type="AlphaFoldDB" id="A0AAE1Q9L6"/>
<feature type="compositionally biased region" description="Basic residues" evidence="12">
    <location>
        <begin position="384"/>
        <end position="393"/>
    </location>
</feature>
<dbReference type="FunFam" id="3.40.50.300:FF:000997">
    <property type="entry name" value="Multidrug resistance-associated protein 1"/>
    <property type="match status" value="1"/>
</dbReference>
<proteinExistence type="inferred from homology"/>
<evidence type="ECO:0000256" key="1">
    <source>
        <dbReference type="ARBA" id="ARBA00004127"/>
    </source>
</evidence>
<keyword evidence="5" id="KW-0677">Repeat</keyword>
<dbReference type="GO" id="GO:0005524">
    <property type="term" value="F:ATP binding"/>
    <property type="evidence" value="ECO:0007669"/>
    <property type="project" value="UniProtKB-KW"/>
</dbReference>
<dbReference type="Gene3D" id="1.20.1560.10">
    <property type="entry name" value="ABC transporter type 1, transmembrane domain"/>
    <property type="match status" value="1"/>
</dbReference>
<keyword evidence="7" id="KW-0067">ATP-binding</keyword>
<feature type="transmembrane region" description="Helical" evidence="13">
    <location>
        <begin position="743"/>
        <end position="763"/>
    </location>
</feature>
<feature type="transmembrane region" description="Helical" evidence="13">
    <location>
        <begin position="715"/>
        <end position="737"/>
    </location>
</feature>
<dbReference type="CDD" id="cd03250">
    <property type="entry name" value="ABCC_MRP_domain1"/>
    <property type="match status" value="1"/>
</dbReference>
<feature type="compositionally biased region" description="Basic residues" evidence="12">
    <location>
        <begin position="403"/>
        <end position="412"/>
    </location>
</feature>
<keyword evidence="3" id="KW-0813">Transport</keyword>
<accession>A0AAE1Q9L6</accession>
<feature type="compositionally biased region" description="Polar residues" evidence="12">
    <location>
        <begin position="349"/>
        <end position="360"/>
    </location>
</feature>
<gene>
    <name evidence="16" type="ORF">Pmani_008086</name>
</gene>
<dbReference type="PROSITE" id="PS50893">
    <property type="entry name" value="ABC_TRANSPORTER_2"/>
    <property type="match status" value="2"/>
</dbReference>
<dbReference type="Pfam" id="PF00664">
    <property type="entry name" value="ABC_membrane"/>
    <property type="match status" value="1"/>
</dbReference>
<dbReference type="EC" id="7.6.2.3" evidence="10"/>
<evidence type="ECO:0000256" key="11">
    <source>
        <dbReference type="ARBA" id="ARBA00047523"/>
    </source>
</evidence>
<dbReference type="InterPro" id="IPR027417">
    <property type="entry name" value="P-loop_NTPase"/>
</dbReference>
<dbReference type="PROSITE" id="PS00211">
    <property type="entry name" value="ABC_TRANSPORTER_1"/>
    <property type="match status" value="2"/>
</dbReference>
<dbReference type="InterPro" id="IPR003593">
    <property type="entry name" value="AAA+_ATPase"/>
</dbReference>
<evidence type="ECO:0000256" key="3">
    <source>
        <dbReference type="ARBA" id="ARBA00022448"/>
    </source>
</evidence>
<evidence type="ECO:0000259" key="15">
    <source>
        <dbReference type="PROSITE" id="PS50929"/>
    </source>
</evidence>
<keyword evidence="6" id="KW-0547">Nucleotide-binding</keyword>
<dbReference type="SMART" id="SM00382">
    <property type="entry name" value="AAA"/>
    <property type="match status" value="2"/>
</dbReference>
<sequence>MEVLRGQLVGVVGPVGAGKSSLLAALLGEMNKTAGTVIVNGSVGYASQEAWLQNATLRENITWGTPYQPYKYMKVLEACALKADLDMLPAGDMTEVGEKGMNLSGGQKQRISLARVAYSDVDVVLLDDPLSAVDTHVGKHIFKHLIGPGGLLRHKMDQIVVVSEGCVVESGTFDDLVQMEGHLSSLIHHHHQHQQHDNNTHYSHDEESDDIGELYDHINNTTTTTTTTRSQLFTHEEDSSIVGGLSTLREQQPPQQQQQDDKSVRARRKSLSRKLSVPHDESVRARRISLSSRKLSVPQDKSVKGKHTSLSPRKLSVPQDESVRARRISLSPRKLSVQHDESVRARRISLSSRKLSVQQDESMKGKPISSSRKMSIQPDESMKGKRKLSHRKLSIQQDESVRGRRKLSHRKLSVQPDEFVRGKRKLSSPRKMSIQPDESMRGKNISSRRLSVQPPDKSMRARRISTSSSRKMSIQPDDSMKARRKLSTSRKMSIQQDESKMSMLQQRYKEALQQQQQQQRQSKRRLSSVTSIDGGGGDGDNFLWLESYDKQQTEAEMGILVQEEKAETGKVKFGVYRDYSRAMGYLRTVLPLLFFIIGQGCQAGSNVWLSLYTAESTQQQQQQQHQNNSNNNNVTEPNFDRTLFLIGYGGFGTSQAVFFYIGSLLMWVGCLRAGRGLHNSLLHSVLRLPMSFFDTNPSGRIMTRFGKEMDALDSVLPMFLGGFNSCFSQVFIILMVITGSTPIVALVLLPVLVVYVFMLVVYVTSSRQIKRIESVYISPIYTHFTESIQGVSTIRAFKKQADFTKASLSKVEEAFRALFALSVCNRWLGIRLELIGNVIIFAAAVFAVAGRDYLNPSTVGLSISYALNITVVLNYLVRMSAEVEANIVAVERVKEYIEERQEAPWEKEPSPTTTWPNMGSLTFNHYHTRYRPGLPLAIKDLHCHIAPAEKVGIVGRTGAGKSSLALGLLRIIEAAGGTIILDGLDIATLGLHQLRSRITIIPQDPVLFGGTLRQNLDPGKVHDDAEVWHALELAHLAPYVRSLPLALLAPVDNGGAIFSVGQKQLVSLARALLRKTRLLVLDEATAAVDIQTDTLIQSTIRAEFTHCTVLTIAHRLNTIMDSDRVLVMDQGRIAEMDSPSSLLDNTNSIFYSMAKDAGLITM</sequence>
<feature type="transmembrane region" description="Helical" evidence="13">
    <location>
        <begin position="859"/>
        <end position="877"/>
    </location>
</feature>
<dbReference type="CDD" id="cd18603">
    <property type="entry name" value="ABC_6TM_MRP1_2_3_6_D2_like"/>
    <property type="match status" value="1"/>
</dbReference>
<evidence type="ECO:0000256" key="10">
    <source>
        <dbReference type="ARBA" id="ARBA00024220"/>
    </source>
</evidence>
<comment type="catalytic activity">
    <reaction evidence="11">
        <text>leukotriene C4(in) + ATP + H2O = leukotriene C4(out) + ADP + phosphate + H(+)</text>
        <dbReference type="Rhea" id="RHEA:38963"/>
        <dbReference type="ChEBI" id="CHEBI:15377"/>
        <dbReference type="ChEBI" id="CHEBI:15378"/>
        <dbReference type="ChEBI" id="CHEBI:30616"/>
        <dbReference type="ChEBI" id="CHEBI:43474"/>
        <dbReference type="ChEBI" id="CHEBI:57973"/>
        <dbReference type="ChEBI" id="CHEBI:456216"/>
    </reaction>
    <physiologicalReaction direction="left-to-right" evidence="11">
        <dbReference type="Rhea" id="RHEA:38964"/>
    </physiologicalReaction>
</comment>
<organism evidence="16 17">
    <name type="scientific">Petrolisthes manimaculis</name>
    <dbReference type="NCBI Taxonomy" id="1843537"/>
    <lineage>
        <taxon>Eukaryota</taxon>
        <taxon>Metazoa</taxon>
        <taxon>Ecdysozoa</taxon>
        <taxon>Arthropoda</taxon>
        <taxon>Crustacea</taxon>
        <taxon>Multicrustacea</taxon>
        <taxon>Malacostraca</taxon>
        <taxon>Eumalacostraca</taxon>
        <taxon>Eucarida</taxon>
        <taxon>Decapoda</taxon>
        <taxon>Pleocyemata</taxon>
        <taxon>Anomura</taxon>
        <taxon>Galatheoidea</taxon>
        <taxon>Porcellanidae</taxon>
        <taxon>Petrolisthes</taxon>
    </lineage>
</organism>
<keyword evidence="8 13" id="KW-1133">Transmembrane helix</keyword>
<feature type="compositionally biased region" description="Low complexity" evidence="12">
    <location>
        <begin position="511"/>
        <end position="520"/>
    </location>
</feature>
<evidence type="ECO:0000256" key="5">
    <source>
        <dbReference type="ARBA" id="ARBA00022737"/>
    </source>
</evidence>
<dbReference type="FunFam" id="1.20.1560.10:FF:000001">
    <property type="entry name" value="ATP-binding cassette subfamily C member 1"/>
    <property type="match status" value="1"/>
</dbReference>
<dbReference type="InterPro" id="IPR011527">
    <property type="entry name" value="ABC1_TM_dom"/>
</dbReference>
<keyword evidence="4 13" id="KW-0812">Transmembrane</keyword>
<evidence type="ECO:0000256" key="7">
    <source>
        <dbReference type="ARBA" id="ARBA00022840"/>
    </source>
</evidence>
<dbReference type="InterPro" id="IPR017871">
    <property type="entry name" value="ABC_transporter-like_CS"/>
</dbReference>
<evidence type="ECO:0000259" key="14">
    <source>
        <dbReference type="PROSITE" id="PS50893"/>
    </source>
</evidence>
<dbReference type="Proteomes" id="UP001292094">
    <property type="component" value="Unassembled WGS sequence"/>
</dbReference>
<dbReference type="CDD" id="cd03244">
    <property type="entry name" value="ABCC_MRP_domain2"/>
    <property type="match status" value="1"/>
</dbReference>
<comment type="similarity">
    <text evidence="2">Belongs to the ABC transporter superfamily. ABCC family. Conjugate transporter (TC 3.A.1.208) subfamily.</text>
</comment>
<reference evidence="16" key="1">
    <citation type="submission" date="2023-11" db="EMBL/GenBank/DDBJ databases">
        <title>Genome assemblies of two species of porcelain crab, Petrolisthes cinctipes and Petrolisthes manimaculis (Anomura: Porcellanidae).</title>
        <authorList>
            <person name="Angst P."/>
        </authorList>
    </citation>
    <scope>NUCLEOTIDE SEQUENCE</scope>
    <source>
        <strain evidence="16">PB745_02</strain>
        <tissue evidence="16">Gill</tissue>
    </source>
</reference>
<feature type="compositionally biased region" description="Basic and acidic residues" evidence="12">
    <location>
        <begin position="194"/>
        <end position="205"/>
    </location>
</feature>
<evidence type="ECO:0000256" key="9">
    <source>
        <dbReference type="ARBA" id="ARBA00023136"/>
    </source>
</evidence>
<dbReference type="SUPFAM" id="SSF52540">
    <property type="entry name" value="P-loop containing nucleoside triphosphate hydrolases"/>
    <property type="match status" value="2"/>
</dbReference>
<dbReference type="Pfam" id="PF00005">
    <property type="entry name" value="ABC_tran"/>
    <property type="match status" value="2"/>
</dbReference>
<name>A0AAE1Q9L6_9EUCA</name>
<evidence type="ECO:0000256" key="6">
    <source>
        <dbReference type="ARBA" id="ARBA00022741"/>
    </source>
</evidence>
<evidence type="ECO:0000313" key="16">
    <source>
        <dbReference type="EMBL" id="KAK4321102.1"/>
    </source>
</evidence>
<dbReference type="FunFam" id="3.40.50.300:FF:000074">
    <property type="entry name" value="Multidrug resistance-associated protein 5 isoform 1"/>
    <property type="match status" value="1"/>
</dbReference>
<dbReference type="Gene3D" id="3.40.50.300">
    <property type="entry name" value="P-loop containing nucleotide triphosphate hydrolases"/>
    <property type="match status" value="2"/>
</dbReference>
<comment type="subcellular location">
    <subcellularLocation>
        <location evidence="1">Endomembrane system</location>
        <topology evidence="1">Multi-pass membrane protein</topology>
    </subcellularLocation>
</comment>